<comment type="caution">
    <text evidence="9">The sequence shown here is derived from an EMBL/GenBank/DDBJ whole genome shotgun (WGS) entry which is preliminary data.</text>
</comment>
<dbReference type="PRINTS" id="PR00320">
    <property type="entry name" value="GPROTEINBRPT"/>
</dbReference>
<feature type="repeat" description="WD" evidence="7">
    <location>
        <begin position="386"/>
        <end position="418"/>
    </location>
</feature>
<dbReference type="PROSITE" id="PS50082">
    <property type="entry name" value="WD_REPEATS_2"/>
    <property type="match status" value="5"/>
</dbReference>
<comment type="subcellular location">
    <subcellularLocation>
        <location evidence="6">Nucleus</location>
        <location evidence="6">Nucleolus</location>
    </subcellularLocation>
    <subcellularLocation>
        <location evidence="6">Nucleus</location>
        <location evidence="6">Nucleoplasm</location>
    </subcellularLocation>
</comment>
<dbReference type="Proteomes" id="UP000663879">
    <property type="component" value="Unassembled WGS sequence"/>
</dbReference>
<dbReference type="CDD" id="cd00200">
    <property type="entry name" value="WD40"/>
    <property type="match status" value="1"/>
</dbReference>
<dbReference type="OrthoDB" id="10251381at2759"/>
<organism evidence="9 10">
    <name type="scientific">Brachionus calyciflorus</name>
    <dbReference type="NCBI Taxonomy" id="104777"/>
    <lineage>
        <taxon>Eukaryota</taxon>
        <taxon>Metazoa</taxon>
        <taxon>Spiralia</taxon>
        <taxon>Gnathifera</taxon>
        <taxon>Rotifera</taxon>
        <taxon>Eurotatoria</taxon>
        <taxon>Monogononta</taxon>
        <taxon>Pseudotrocha</taxon>
        <taxon>Ploima</taxon>
        <taxon>Brachionidae</taxon>
        <taxon>Brachionus</taxon>
    </lineage>
</organism>
<evidence type="ECO:0000256" key="4">
    <source>
        <dbReference type="ARBA" id="ARBA00022737"/>
    </source>
</evidence>
<evidence type="ECO:0000259" key="8">
    <source>
        <dbReference type="Pfam" id="PF08154"/>
    </source>
</evidence>
<dbReference type="SUPFAM" id="SSF50978">
    <property type="entry name" value="WD40 repeat-like"/>
    <property type="match status" value="1"/>
</dbReference>
<evidence type="ECO:0000256" key="7">
    <source>
        <dbReference type="PROSITE-ProRule" id="PRU00221"/>
    </source>
</evidence>
<dbReference type="InterPro" id="IPR012972">
    <property type="entry name" value="NLE"/>
</dbReference>
<dbReference type="GO" id="GO:0030687">
    <property type="term" value="C:preribosome, large subunit precursor"/>
    <property type="evidence" value="ECO:0007669"/>
    <property type="project" value="UniProtKB-UniRule"/>
</dbReference>
<sequence length="418" mass="47051">MNGYHTEQSQQQLMVKFFTKNKKYSIADNPYSISSSSTSQNLNALLIGILKSDDNDLETDFSTIDFDFYINGNYLLTTLDDLIQTLPDIKIESIIEIEYTERNPAPEPIDSVILDDWVSSIKGLNDLILIGCYDTSVQIWNKTGELIVSLPGHTGPVKSVAWINESKILSSSHDQSILVWNLSKNVLTKSVKCVGHTESVECIDINDDKSKFISTSWDKMIKLWNLNEEDELEESVITKKKKSDVPSRVKTPIITLSGHSENVSSCKWMDDKTACTASWDHSIRLWDLFTGQETKMLKSSNKIFLSIDYSKLNGLISSGSNDSLVRIYDPRSNEGNLVKISLSSHSAWVSSVAWSKSNQNQLVTGSYDNTAKLWDIRNPKSSMYDMLGHEDKVLCVDWSMDNLILSGSADNTFKMYQA</sequence>
<dbReference type="Gene3D" id="2.130.10.10">
    <property type="entry name" value="YVTN repeat-like/Quinoprotein amine dehydrogenase"/>
    <property type="match status" value="2"/>
</dbReference>
<dbReference type="InterPro" id="IPR036322">
    <property type="entry name" value="WD40_repeat_dom_sf"/>
</dbReference>
<evidence type="ECO:0000313" key="10">
    <source>
        <dbReference type="Proteomes" id="UP000663879"/>
    </source>
</evidence>
<protein>
    <recommendedName>
        <fullName evidence="6">Ribosome biogenesis protein WDR12 homolog</fullName>
    </recommendedName>
</protein>
<evidence type="ECO:0000256" key="3">
    <source>
        <dbReference type="ARBA" id="ARBA00022574"/>
    </source>
</evidence>
<feature type="repeat" description="WD" evidence="7">
    <location>
        <begin position="256"/>
        <end position="296"/>
    </location>
</feature>
<dbReference type="GO" id="GO:0000466">
    <property type="term" value="P:maturation of 5.8S rRNA from tricistronic rRNA transcript (SSU-rRNA, 5.8S rRNA, LSU-rRNA)"/>
    <property type="evidence" value="ECO:0007669"/>
    <property type="project" value="UniProtKB-UniRule"/>
</dbReference>
<dbReference type="AlphaFoldDB" id="A0A814IS11"/>
<keyword evidence="10" id="KW-1185">Reference proteome</keyword>
<keyword evidence="3 7" id="KW-0853">WD repeat</keyword>
<dbReference type="PANTHER" id="PTHR19855">
    <property type="entry name" value="WD40 REPEAT PROTEIN 12, 37"/>
    <property type="match status" value="1"/>
</dbReference>
<accession>A0A814IS11</accession>
<feature type="repeat" description="WD" evidence="7">
    <location>
        <begin position="150"/>
        <end position="190"/>
    </location>
</feature>
<keyword evidence="4" id="KW-0677">Repeat</keyword>
<dbReference type="InterPro" id="IPR028599">
    <property type="entry name" value="WDR12/Ytm1"/>
</dbReference>
<dbReference type="InterPro" id="IPR019775">
    <property type="entry name" value="WD40_repeat_CS"/>
</dbReference>
<proteinExistence type="inferred from homology"/>
<reference evidence="9" key="1">
    <citation type="submission" date="2021-02" db="EMBL/GenBank/DDBJ databases">
        <authorList>
            <person name="Nowell W R."/>
        </authorList>
    </citation>
    <scope>NUCLEOTIDE SEQUENCE</scope>
    <source>
        <strain evidence="9">Ploen Becks lab</strain>
    </source>
</reference>
<dbReference type="PROSITE" id="PS50294">
    <property type="entry name" value="WD_REPEATS_REGION"/>
    <property type="match status" value="5"/>
</dbReference>
<dbReference type="InterPro" id="IPR015943">
    <property type="entry name" value="WD40/YVTN_repeat-like_dom_sf"/>
</dbReference>
<dbReference type="Pfam" id="PF08154">
    <property type="entry name" value="NLE"/>
    <property type="match status" value="1"/>
</dbReference>
<feature type="repeat" description="WD" evidence="7">
    <location>
        <begin position="342"/>
        <end position="384"/>
    </location>
</feature>
<dbReference type="GO" id="GO:0043021">
    <property type="term" value="F:ribonucleoprotein complex binding"/>
    <property type="evidence" value="ECO:0007669"/>
    <property type="project" value="UniProtKB-UniRule"/>
</dbReference>
<dbReference type="InterPro" id="IPR001680">
    <property type="entry name" value="WD40_rpt"/>
</dbReference>
<evidence type="ECO:0000256" key="6">
    <source>
        <dbReference type="HAMAP-Rule" id="MF_03029"/>
    </source>
</evidence>
<feature type="repeat" description="WD" evidence="7">
    <location>
        <begin position="193"/>
        <end position="234"/>
    </location>
</feature>
<keyword evidence="1 6" id="KW-0690">Ribosome biogenesis</keyword>
<dbReference type="SMART" id="SM00320">
    <property type="entry name" value="WD40"/>
    <property type="match status" value="7"/>
</dbReference>
<dbReference type="GO" id="GO:0005730">
    <property type="term" value="C:nucleolus"/>
    <property type="evidence" value="ECO:0007669"/>
    <property type="project" value="UniProtKB-SubCell"/>
</dbReference>
<comment type="function">
    <text evidence="6">Required for maturation of ribosomal RNAs and formation of the large ribosomal subunit.</text>
</comment>
<dbReference type="Pfam" id="PF00400">
    <property type="entry name" value="WD40"/>
    <property type="match status" value="5"/>
</dbReference>
<dbReference type="PROSITE" id="PS00678">
    <property type="entry name" value="WD_REPEATS_1"/>
    <property type="match status" value="3"/>
</dbReference>
<dbReference type="GO" id="GO:0005654">
    <property type="term" value="C:nucleoplasm"/>
    <property type="evidence" value="ECO:0007669"/>
    <property type="project" value="UniProtKB-SubCell"/>
</dbReference>
<keyword evidence="5 6" id="KW-0539">Nucleus</keyword>
<evidence type="ECO:0000256" key="5">
    <source>
        <dbReference type="ARBA" id="ARBA00023242"/>
    </source>
</evidence>
<dbReference type="HAMAP" id="MF_03029">
    <property type="entry name" value="WDR12"/>
    <property type="match status" value="1"/>
</dbReference>
<keyword evidence="2 6" id="KW-0698">rRNA processing</keyword>
<dbReference type="EMBL" id="CAJNOC010004623">
    <property type="protein sequence ID" value="CAF1028187.1"/>
    <property type="molecule type" value="Genomic_DNA"/>
</dbReference>
<evidence type="ECO:0000256" key="1">
    <source>
        <dbReference type="ARBA" id="ARBA00022517"/>
    </source>
</evidence>
<gene>
    <name evidence="9" type="ORF">OXX778_LOCUS17726</name>
</gene>
<evidence type="ECO:0000256" key="2">
    <source>
        <dbReference type="ARBA" id="ARBA00022552"/>
    </source>
</evidence>
<dbReference type="PANTHER" id="PTHR19855:SF11">
    <property type="entry name" value="RIBOSOME BIOGENESIS PROTEIN WDR12"/>
    <property type="match status" value="1"/>
</dbReference>
<feature type="domain" description="NLE" evidence="8">
    <location>
        <begin position="14"/>
        <end position="83"/>
    </location>
</feature>
<name>A0A814IS11_9BILA</name>
<evidence type="ECO:0000313" key="9">
    <source>
        <dbReference type="EMBL" id="CAF1028187.1"/>
    </source>
</evidence>
<dbReference type="GO" id="GO:0000463">
    <property type="term" value="P:maturation of LSU-rRNA from tricistronic rRNA transcript (SSU-rRNA, 5.8S rRNA, LSU-rRNA)"/>
    <property type="evidence" value="ECO:0007669"/>
    <property type="project" value="UniProtKB-UniRule"/>
</dbReference>
<comment type="similarity">
    <text evidence="6">Belongs to the WD repeat WDR12/YTM1 family.</text>
</comment>
<dbReference type="InterPro" id="IPR020472">
    <property type="entry name" value="WD40_PAC1"/>
</dbReference>